<dbReference type="STRING" id="53345.LIU_07275"/>
<dbReference type="Proteomes" id="UP000252797">
    <property type="component" value="Unassembled WGS sequence"/>
</dbReference>
<dbReference type="InterPro" id="IPR034660">
    <property type="entry name" value="DinB/YfiT-like"/>
</dbReference>
<gene>
    <name evidence="1" type="ORF">EA71_01207</name>
</gene>
<dbReference type="PANTHER" id="PTHR40658:SF4">
    <property type="entry name" value="HYPOTHETICAL CYTOSOLIC PROTEIN"/>
    <property type="match status" value="1"/>
</dbReference>
<sequence>MRPKSKDELIATANQKFAELWEEIAKLSEEEQQAPFLFDEAFLAKKKEAHWRRDKDLKDVLIHLYEWHQLLLNWVQKNRKQEKIPFLPAPYNWRTYGQMNVEFVAKHENTLLSDAKSFVHQTHEQVMSLAEEFDNAELFEKKKFDWTGNTTLGSYFISSTASHYDWAIKKIKQSQK</sequence>
<comment type="caution">
    <text evidence="1">The sequence shown here is derived from an EMBL/GenBank/DDBJ whole genome shotgun (WGS) entry which is preliminary data.</text>
</comment>
<dbReference type="Gene3D" id="1.20.120.450">
    <property type="entry name" value="dinb family like domain"/>
    <property type="match status" value="1"/>
</dbReference>
<dbReference type="Pfam" id="PF08020">
    <property type="entry name" value="DUF1706"/>
    <property type="match status" value="1"/>
</dbReference>
<protein>
    <recommendedName>
        <fullName evidence="3">ClbS/DfsB family four-helix bundle protein</fullName>
    </recommendedName>
</protein>
<organism evidence="1 2">
    <name type="scientific">Enterococcus durans</name>
    <dbReference type="NCBI Taxonomy" id="53345"/>
    <lineage>
        <taxon>Bacteria</taxon>
        <taxon>Bacillati</taxon>
        <taxon>Bacillota</taxon>
        <taxon>Bacilli</taxon>
        <taxon>Lactobacillales</taxon>
        <taxon>Enterococcaceae</taxon>
        <taxon>Enterococcus</taxon>
    </lineage>
</organism>
<dbReference type="InterPro" id="IPR012550">
    <property type="entry name" value="DUF1706"/>
</dbReference>
<dbReference type="RefSeq" id="WP_113845498.1">
    <property type="nucleotide sequence ID" value="NZ_LEPB01000004.1"/>
</dbReference>
<accession>A0A367CDC9</accession>
<dbReference type="EMBL" id="LEPB01000004">
    <property type="protein sequence ID" value="RCA10456.1"/>
    <property type="molecule type" value="Genomic_DNA"/>
</dbReference>
<proteinExistence type="predicted"/>
<evidence type="ECO:0000313" key="2">
    <source>
        <dbReference type="Proteomes" id="UP000252797"/>
    </source>
</evidence>
<dbReference type="PIRSF" id="PIRSF031551">
    <property type="entry name" value="DUF1706"/>
    <property type="match status" value="1"/>
</dbReference>
<name>A0A367CDC9_9ENTE</name>
<reference evidence="1 2" key="1">
    <citation type="submission" date="2015-06" db="EMBL/GenBank/DDBJ databases">
        <title>The Genome Sequence of Enterococcus durans 4EA1.</title>
        <authorList>
            <consortium name="The Broad Institute Genomics Platform"/>
            <consortium name="The Broad Institute Genome Sequencing Center for Infectious Disease"/>
            <person name="Earl A.M."/>
            <person name="Van Tyne D."/>
            <person name="Lebreton F."/>
            <person name="Saavedra J.T."/>
            <person name="Gilmore M.S."/>
            <person name="Manson Mcguire A."/>
            <person name="Clock S."/>
            <person name="Crupain M."/>
            <person name="Rangan U."/>
            <person name="Young S."/>
            <person name="Abouelleil A."/>
            <person name="Cao P."/>
            <person name="Chapman S.B."/>
            <person name="Griggs A."/>
            <person name="Priest M."/>
            <person name="Shea T."/>
            <person name="Wortman J."/>
            <person name="Nusbaum C."/>
            <person name="Birren B."/>
        </authorList>
    </citation>
    <scope>NUCLEOTIDE SEQUENCE [LARGE SCALE GENOMIC DNA]</scope>
    <source>
        <strain evidence="1 2">4EA1</strain>
    </source>
</reference>
<evidence type="ECO:0008006" key="3">
    <source>
        <dbReference type="Google" id="ProtNLM"/>
    </source>
</evidence>
<evidence type="ECO:0000313" key="1">
    <source>
        <dbReference type="EMBL" id="RCA10456.1"/>
    </source>
</evidence>
<dbReference type="AlphaFoldDB" id="A0A367CDC9"/>
<dbReference type="PANTHER" id="PTHR40658">
    <property type="match status" value="1"/>
</dbReference>